<dbReference type="EMBL" id="AWUY01000287">
    <property type="protein sequence ID" value="ERJ71630.1"/>
    <property type="molecule type" value="Genomic_DNA"/>
</dbReference>
<sequence length="78" mass="8743">MKLIEQILAKDNVREALHRVVSNKGASGIDGMKVEELRDYMNANWTSIQQSILASRYKPAPVRRVEIPKPNGGVRKLG</sequence>
<feature type="non-terminal residue" evidence="1">
    <location>
        <position position="78"/>
    </location>
</feature>
<dbReference type="Proteomes" id="UP000016660">
    <property type="component" value="Unassembled WGS sequence"/>
</dbReference>
<reference evidence="1 2" key="1">
    <citation type="submission" date="2013-06" db="EMBL/GenBank/DDBJ databases">
        <authorList>
            <person name="Weinstock G."/>
            <person name="Sodergren E."/>
            <person name="Lobos E.A."/>
            <person name="Fulton L."/>
            <person name="Fulton R."/>
            <person name="Courtney L."/>
            <person name="Fronick C."/>
            <person name="O'Laughlin M."/>
            <person name="Godfrey J."/>
            <person name="Wilson R.M."/>
            <person name="Miner T."/>
            <person name="Farmer C."/>
            <person name="Delehaunty K."/>
            <person name="Cordes M."/>
            <person name="Minx P."/>
            <person name="Tomlinson C."/>
            <person name="Chen J."/>
            <person name="Wollam A."/>
            <person name="Pepin K.H."/>
            <person name="Bhonagiri V."/>
            <person name="Zhang X."/>
            <person name="Warren W."/>
            <person name="Mitreva M."/>
            <person name="Mardis E.R."/>
            <person name="Wilson R.K."/>
        </authorList>
    </citation>
    <scope>NUCLEOTIDE SEQUENCE [LARGE SCALE GENOMIC DNA]</scope>
    <source>
        <strain evidence="1 2">ATCC 29426</strain>
    </source>
</reference>
<accession>A0ABN0NNZ7</accession>
<keyword evidence="2" id="KW-1185">Reference proteome</keyword>
<protein>
    <submittedName>
        <fullName evidence="1">Uncharacterized protein</fullName>
    </submittedName>
</protein>
<name>A0ABN0NNZ7_9BACT</name>
<evidence type="ECO:0000313" key="1">
    <source>
        <dbReference type="EMBL" id="ERJ71630.1"/>
    </source>
</evidence>
<gene>
    <name evidence="1" type="ORF">HMPREF0653_02557</name>
</gene>
<proteinExistence type="predicted"/>
<organism evidence="1 2">
    <name type="scientific">Prevotella disiens JCM 6334 = ATCC 29426</name>
    <dbReference type="NCBI Taxonomy" id="1235811"/>
    <lineage>
        <taxon>Bacteria</taxon>
        <taxon>Pseudomonadati</taxon>
        <taxon>Bacteroidota</taxon>
        <taxon>Bacteroidia</taxon>
        <taxon>Bacteroidales</taxon>
        <taxon>Prevotellaceae</taxon>
        <taxon>Prevotella</taxon>
    </lineage>
</organism>
<evidence type="ECO:0000313" key="2">
    <source>
        <dbReference type="Proteomes" id="UP000016660"/>
    </source>
</evidence>
<comment type="caution">
    <text evidence="1">The sequence shown here is derived from an EMBL/GenBank/DDBJ whole genome shotgun (WGS) entry which is preliminary data.</text>
</comment>